<dbReference type="EMBL" id="BAAAZO010000002">
    <property type="protein sequence ID" value="GAA3597881.1"/>
    <property type="molecule type" value="Genomic_DNA"/>
</dbReference>
<reference evidence="4" key="1">
    <citation type="journal article" date="2019" name="Int. J. Syst. Evol. Microbiol.">
        <title>The Global Catalogue of Microorganisms (GCM) 10K type strain sequencing project: providing services to taxonomists for standard genome sequencing and annotation.</title>
        <authorList>
            <consortium name="The Broad Institute Genomics Platform"/>
            <consortium name="The Broad Institute Genome Sequencing Center for Infectious Disease"/>
            <person name="Wu L."/>
            <person name="Ma J."/>
        </authorList>
    </citation>
    <scope>NUCLEOTIDE SEQUENCE [LARGE SCALE GENOMIC DNA]</scope>
    <source>
        <strain evidence="4">JCM 16902</strain>
    </source>
</reference>
<name>A0ABP6Z4B2_9ACTN</name>
<sequence>MTRVLIVDDQDDIRAGIRAMLLLDPSLEVVGALSDGLQAVPFLREHPVDLVLMVPQP</sequence>
<protein>
    <recommendedName>
        <fullName evidence="2">Response regulatory domain-containing protein</fullName>
    </recommendedName>
</protein>
<dbReference type="InterPro" id="IPR011006">
    <property type="entry name" value="CheY-like_superfamily"/>
</dbReference>
<feature type="domain" description="Response regulatory" evidence="2">
    <location>
        <begin position="3"/>
        <end position="57"/>
    </location>
</feature>
<organism evidence="3 4">
    <name type="scientific">Kineosporia mesophila</name>
    <dbReference type="NCBI Taxonomy" id="566012"/>
    <lineage>
        <taxon>Bacteria</taxon>
        <taxon>Bacillati</taxon>
        <taxon>Actinomycetota</taxon>
        <taxon>Actinomycetes</taxon>
        <taxon>Kineosporiales</taxon>
        <taxon>Kineosporiaceae</taxon>
        <taxon>Kineosporia</taxon>
    </lineage>
</organism>
<dbReference type="Proteomes" id="UP001501074">
    <property type="component" value="Unassembled WGS sequence"/>
</dbReference>
<dbReference type="InterPro" id="IPR001789">
    <property type="entry name" value="Sig_transdc_resp-reg_receiver"/>
</dbReference>
<evidence type="ECO:0000313" key="3">
    <source>
        <dbReference type="EMBL" id="GAA3597881.1"/>
    </source>
</evidence>
<evidence type="ECO:0000256" key="1">
    <source>
        <dbReference type="PROSITE-ProRule" id="PRU00169"/>
    </source>
</evidence>
<gene>
    <name evidence="3" type="ORF">GCM10022223_11340</name>
</gene>
<dbReference type="Gene3D" id="3.40.50.2300">
    <property type="match status" value="1"/>
</dbReference>
<proteinExistence type="predicted"/>
<comment type="caution">
    <text evidence="1">Lacks conserved residue(s) required for the propagation of feature annotation.</text>
</comment>
<dbReference type="PROSITE" id="PS50110">
    <property type="entry name" value="RESPONSE_REGULATORY"/>
    <property type="match status" value="1"/>
</dbReference>
<accession>A0ABP6Z4B2</accession>
<evidence type="ECO:0000313" key="4">
    <source>
        <dbReference type="Proteomes" id="UP001501074"/>
    </source>
</evidence>
<dbReference type="Pfam" id="PF00072">
    <property type="entry name" value="Response_reg"/>
    <property type="match status" value="1"/>
</dbReference>
<evidence type="ECO:0000259" key="2">
    <source>
        <dbReference type="PROSITE" id="PS50110"/>
    </source>
</evidence>
<comment type="caution">
    <text evidence="3">The sequence shown here is derived from an EMBL/GenBank/DDBJ whole genome shotgun (WGS) entry which is preliminary data.</text>
</comment>
<dbReference type="SUPFAM" id="SSF52172">
    <property type="entry name" value="CheY-like"/>
    <property type="match status" value="1"/>
</dbReference>
<keyword evidence="4" id="KW-1185">Reference proteome</keyword>